<feature type="site" description="Important for acyl-CoA specificity" evidence="8">
    <location>
        <position position="352"/>
    </location>
</feature>
<feature type="binding site" evidence="8">
    <location>
        <position position="384"/>
    </location>
    <ligand>
        <name>substrate</name>
    </ligand>
</feature>
<dbReference type="Gene3D" id="3.40.50.1820">
    <property type="entry name" value="alpha/beta hydrolase"/>
    <property type="match status" value="1"/>
</dbReference>
<dbReference type="SUPFAM" id="SSF53474">
    <property type="entry name" value="alpha/beta-Hydrolases"/>
    <property type="match status" value="1"/>
</dbReference>
<dbReference type="NCBIfam" id="TIGR01392">
    <property type="entry name" value="homoserO_Ac_trn"/>
    <property type="match status" value="1"/>
</dbReference>
<sequence length="406" mass="45076">MNSSWDRAPCPVEAAPFADRPEGRISRAQAWAQAATGIGNVTVQHAHFDQPLALRSGGVVPAYDLVYETYGTLNAAKSNAVLVCHALSGSHHVAGTYADDLNNLGWWDNLVGPGKPLDTDKFFVVGVNNLGGCHGSTGPKTVNRQTGKPWGAEFPIVTVIDWVHSQVRLTDLLGIDSWAAVMGGSLGGMQALRWSITYPQRVRHALVIAAAPRLTAQNIAFNDVARQAILTDPEFHDGHYYDFGVVPRRGLRLARMLGHITYLSDDSMAAKFGRELRGERLNFDYDVEFQIESYLRYQGDRFATYFDANTYLLMTKALDYFDPARECDGDLSATMARALAKFLVVSFTTDWRFSPARSREIVTALLDARKDVTYAEIASPHGHDSFLMEYAQYHAVMRAYFDNIRV</sequence>
<evidence type="ECO:0000313" key="12">
    <source>
        <dbReference type="Proteomes" id="UP000807785"/>
    </source>
</evidence>
<dbReference type="PIRSF" id="PIRSF000443">
    <property type="entry name" value="Homoser_Ac_trans"/>
    <property type="match status" value="1"/>
</dbReference>
<evidence type="ECO:0000256" key="1">
    <source>
        <dbReference type="ARBA" id="ARBA00011738"/>
    </source>
</evidence>
<feature type="active site" evidence="8 9">
    <location>
        <position position="350"/>
    </location>
</feature>
<feature type="active site" description="Nucleophile" evidence="8 9">
    <location>
        <position position="185"/>
    </location>
</feature>
<dbReference type="InterPro" id="IPR008220">
    <property type="entry name" value="HAT_MetX-like"/>
</dbReference>
<comment type="caution">
    <text evidence="8">Lacks conserved residue(s) required for the propagation of feature annotation.</text>
</comment>
<evidence type="ECO:0000256" key="6">
    <source>
        <dbReference type="ARBA" id="ARBA00023315"/>
    </source>
</evidence>
<feature type="domain" description="AB hydrolase-1" evidence="10">
    <location>
        <begin position="79"/>
        <end position="368"/>
    </location>
</feature>
<evidence type="ECO:0000313" key="11">
    <source>
        <dbReference type="EMBL" id="MBK6972039.1"/>
    </source>
</evidence>
<gene>
    <name evidence="8" type="primary">metXS</name>
    <name evidence="11" type="ORF">IPH26_03440</name>
</gene>
<dbReference type="AlphaFoldDB" id="A0A9D7HKK9"/>
<dbReference type="EC" id="2.3.1.46" evidence="8"/>
<reference evidence="11" key="1">
    <citation type="submission" date="2020-10" db="EMBL/GenBank/DDBJ databases">
        <title>Connecting structure to function with the recovery of over 1000 high-quality activated sludge metagenome-assembled genomes encoding full-length rRNA genes using long-read sequencing.</title>
        <authorList>
            <person name="Singleton C.M."/>
            <person name="Petriglieri F."/>
            <person name="Kristensen J.M."/>
            <person name="Kirkegaard R.H."/>
            <person name="Michaelsen T.Y."/>
            <person name="Andersen M.H."/>
            <person name="Karst S.M."/>
            <person name="Dueholm M.S."/>
            <person name="Nielsen P.H."/>
            <person name="Albertsen M."/>
        </authorList>
    </citation>
    <scope>NUCLEOTIDE SEQUENCE</scope>
    <source>
        <strain evidence="11">Bjer_18-Q3-R1-45_BAT3C.347</strain>
    </source>
</reference>
<dbReference type="PANTHER" id="PTHR32268:SF11">
    <property type="entry name" value="HOMOSERINE O-ACETYLTRANSFERASE"/>
    <property type="match status" value="1"/>
</dbReference>
<evidence type="ECO:0000256" key="3">
    <source>
        <dbReference type="ARBA" id="ARBA00022605"/>
    </source>
</evidence>
<dbReference type="InterPro" id="IPR029058">
    <property type="entry name" value="AB_hydrolase_fold"/>
</dbReference>
<dbReference type="GO" id="GO:0005737">
    <property type="term" value="C:cytoplasm"/>
    <property type="evidence" value="ECO:0007669"/>
    <property type="project" value="UniProtKB-SubCell"/>
</dbReference>
<evidence type="ECO:0000256" key="8">
    <source>
        <dbReference type="HAMAP-Rule" id="MF_00296"/>
    </source>
</evidence>
<dbReference type="GO" id="GO:0008899">
    <property type="term" value="F:homoserine O-succinyltransferase activity"/>
    <property type="evidence" value="ECO:0007669"/>
    <property type="project" value="UniProtKB-UniRule"/>
</dbReference>
<feature type="active site" evidence="8 9">
    <location>
        <position position="383"/>
    </location>
</feature>
<evidence type="ECO:0000259" key="10">
    <source>
        <dbReference type="Pfam" id="PF00561"/>
    </source>
</evidence>
<dbReference type="PANTHER" id="PTHR32268">
    <property type="entry name" value="HOMOSERINE O-ACETYLTRANSFERASE"/>
    <property type="match status" value="1"/>
</dbReference>
<dbReference type="GO" id="GO:0004414">
    <property type="term" value="F:homoserine O-acetyltransferase activity"/>
    <property type="evidence" value="ECO:0007669"/>
    <property type="project" value="TreeGrafter"/>
</dbReference>
<keyword evidence="4 8" id="KW-0808">Transferase</keyword>
<feature type="binding site" evidence="8">
    <location>
        <position position="255"/>
    </location>
    <ligand>
        <name>substrate</name>
    </ligand>
</feature>
<dbReference type="NCBIfam" id="NF001209">
    <property type="entry name" value="PRK00175.1"/>
    <property type="match status" value="1"/>
</dbReference>
<dbReference type="Proteomes" id="UP000807785">
    <property type="component" value="Unassembled WGS sequence"/>
</dbReference>
<comment type="pathway">
    <text evidence="8">Amino-acid biosynthesis; L-methionine biosynthesis via de novo pathway; O-succinyl-L-homoserine from L-homoserine: step 1/1.</text>
</comment>
<keyword evidence="3 8" id="KW-0028">Amino-acid biosynthesis</keyword>
<dbReference type="HAMAP" id="MF_00296">
    <property type="entry name" value="MetX_acyltransf"/>
    <property type="match status" value="1"/>
</dbReference>
<dbReference type="GO" id="GO:0009092">
    <property type="term" value="P:homoserine metabolic process"/>
    <property type="evidence" value="ECO:0007669"/>
    <property type="project" value="TreeGrafter"/>
</dbReference>
<proteinExistence type="inferred from homology"/>
<keyword evidence="6 8" id="KW-0012">Acyltransferase</keyword>
<evidence type="ECO:0000256" key="9">
    <source>
        <dbReference type="PIRSR" id="PIRSR000443-1"/>
    </source>
</evidence>
<evidence type="ECO:0000256" key="4">
    <source>
        <dbReference type="ARBA" id="ARBA00022679"/>
    </source>
</evidence>
<name>A0A9D7HKK9_9PROT</name>
<dbReference type="EMBL" id="JADJEV010000001">
    <property type="protein sequence ID" value="MBK6972039.1"/>
    <property type="molecule type" value="Genomic_DNA"/>
</dbReference>
<comment type="catalytic activity">
    <reaction evidence="7 8">
        <text>L-homoserine + succinyl-CoA = O-succinyl-L-homoserine + CoA</text>
        <dbReference type="Rhea" id="RHEA:22008"/>
        <dbReference type="ChEBI" id="CHEBI:57287"/>
        <dbReference type="ChEBI" id="CHEBI:57292"/>
        <dbReference type="ChEBI" id="CHEBI:57476"/>
        <dbReference type="ChEBI" id="CHEBI:57661"/>
        <dbReference type="EC" id="2.3.1.46"/>
    </reaction>
</comment>
<comment type="subcellular location">
    <subcellularLocation>
        <location evidence="8">Cytoplasm</location>
    </subcellularLocation>
</comment>
<keyword evidence="2 8" id="KW-0963">Cytoplasm</keyword>
<protein>
    <recommendedName>
        <fullName evidence="8">Homoserine O-succinyltransferase</fullName>
        <shortName evidence="8">HST</shortName>
        <ecNumber evidence="8">2.3.1.46</ecNumber>
    </recommendedName>
    <alternativeName>
        <fullName evidence="8">Homoserine transsuccinylase</fullName>
        <shortName evidence="8">HTS</shortName>
    </alternativeName>
</protein>
<accession>A0A9D7HKK9</accession>
<evidence type="ECO:0000256" key="7">
    <source>
        <dbReference type="ARBA" id="ARBA00051253"/>
    </source>
</evidence>
<evidence type="ECO:0000256" key="5">
    <source>
        <dbReference type="ARBA" id="ARBA00023167"/>
    </source>
</evidence>
<keyword evidence="5 8" id="KW-0486">Methionine biosynthesis</keyword>
<comment type="similarity">
    <text evidence="8">Belongs to the AB hydrolase superfamily. MetX family.</text>
</comment>
<dbReference type="GO" id="GO:0009086">
    <property type="term" value="P:methionine biosynthetic process"/>
    <property type="evidence" value="ECO:0007669"/>
    <property type="project" value="UniProtKB-UniRule"/>
</dbReference>
<dbReference type="FunFam" id="1.10.1740.110:FF:000001">
    <property type="entry name" value="Homoserine O-acetyltransferase"/>
    <property type="match status" value="1"/>
</dbReference>
<comment type="function">
    <text evidence="8">Transfers a succinyl group from succinyl-CoA to L-homoserine, forming succinyl-L-homoserine.</text>
</comment>
<evidence type="ECO:0000256" key="2">
    <source>
        <dbReference type="ARBA" id="ARBA00022490"/>
    </source>
</evidence>
<comment type="subunit">
    <text evidence="1 8">Homodimer.</text>
</comment>
<organism evidence="11 12">
    <name type="scientific">Candidatus Methylophosphatis roskildensis</name>
    <dbReference type="NCBI Taxonomy" id="2899263"/>
    <lineage>
        <taxon>Bacteria</taxon>
        <taxon>Pseudomonadati</taxon>
        <taxon>Pseudomonadota</taxon>
        <taxon>Betaproteobacteria</taxon>
        <taxon>Nitrosomonadales</taxon>
        <taxon>Sterolibacteriaceae</taxon>
        <taxon>Candidatus Methylophosphatis</taxon>
    </lineage>
</organism>
<dbReference type="Gene3D" id="1.10.1740.110">
    <property type="match status" value="1"/>
</dbReference>
<dbReference type="InterPro" id="IPR000073">
    <property type="entry name" value="AB_hydrolase_1"/>
</dbReference>
<comment type="caution">
    <text evidence="11">The sequence shown here is derived from an EMBL/GenBank/DDBJ whole genome shotgun (WGS) entry which is preliminary data.</text>
</comment>
<dbReference type="Pfam" id="PF00561">
    <property type="entry name" value="Abhydrolase_1"/>
    <property type="match status" value="1"/>
</dbReference>